<dbReference type="PANTHER" id="PTHR42759:SF5">
    <property type="entry name" value="METHANOL DEHYDROGENASE REGULATOR"/>
    <property type="match status" value="1"/>
</dbReference>
<dbReference type="InterPro" id="IPR011703">
    <property type="entry name" value="ATPase_AAA-3"/>
</dbReference>
<evidence type="ECO:0000313" key="4">
    <source>
        <dbReference type="Proteomes" id="UP000606499"/>
    </source>
</evidence>
<dbReference type="RefSeq" id="WP_054326531.1">
    <property type="nucleotide sequence ID" value="NZ_JACOPL010000002.1"/>
</dbReference>
<sequence length="318" mass="34452">MEISAFAAKLAAETEKIILGKHDRIELIIAALLAGGHILLDDLPGVGKTTLVKTLSLASGCASRRVQFVPDLLPSDITGMNIFDQRTGEFRLLRGPVFTHILLADEINRAVPRTQSALLEAMEEQHVTIDGETLPLPAPFFVLATQNPVESESTFRLPAAQMDRFLMRLSMGYPDAAEEAQMLRNLGDAMPFDQVRAVTGPEEILALRASLQNIQVSDAVTEYIVALVAATRGCPGVAMGASPRASRALFRVAKAWAAMRGRAFVTPDDVQYLARFVLPHRLLLESEAQLAGRTGETVVAELLESVPVPPAQSGIYDE</sequence>
<dbReference type="SUPFAM" id="SSF52540">
    <property type="entry name" value="P-loop containing nucleoside triphosphate hydrolases"/>
    <property type="match status" value="1"/>
</dbReference>
<dbReference type="InterPro" id="IPR041628">
    <property type="entry name" value="ChlI/MoxR_AAA_lid"/>
</dbReference>
<evidence type="ECO:0000313" key="3">
    <source>
        <dbReference type="EMBL" id="MBC5724370.1"/>
    </source>
</evidence>
<dbReference type="Gene3D" id="3.40.50.300">
    <property type="entry name" value="P-loop containing nucleotide triphosphate hydrolases"/>
    <property type="match status" value="1"/>
</dbReference>
<protein>
    <submittedName>
        <fullName evidence="3">MoxR family ATPase</fullName>
    </submittedName>
</protein>
<gene>
    <name evidence="3" type="ORF">H8S45_02655</name>
</gene>
<reference evidence="3" key="1">
    <citation type="submission" date="2020-08" db="EMBL/GenBank/DDBJ databases">
        <title>Genome public.</title>
        <authorList>
            <person name="Liu C."/>
            <person name="Sun Q."/>
        </authorList>
    </citation>
    <scope>NUCLEOTIDE SEQUENCE</scope>
    <source>
        <strain evidence="3">NSJ-28</strain>
    </source>
</reference>
<name>A0A923LSB2_9FIRM</name>
<evidence type="ECO:0000259" key="2">
    <source>
        <dbReference type="Pfam" id="PF17863"/>
    </source>
</evidence>
<dbReference type="InterPro" id="IPR027417">
    <property type="entry name" value="P-loop_NTPase"/>
</dbReference>
<organism evidence="3 4">
    <name type="scientific">Agathobaculum faecis</name>
    <dbReference type="NCBI Taxonomy" id="2763013"/>
    <lineage>
        <taxon>Bacteria</taxon>
        <taxon>Bacillati</taxon>
        <taxon>Bacillota</taxon>
        <taxon>Clostridia</taxon>
        <taxon>Eubacteriales</taxon>
        <taxon>Butyricicoccaceae</taxon>
        <taxon>Agathobaculum</taxon>
    </lineage>
</organism>
<dbReference type="Pfam" id="PF17863">
    <property type="entry name" value="AAA_lid_2"/>
    <property type="match status" value="1"/>
</dbReference>
<dbReference type="PIRSF" id="PIRSF002849">
    <property type="entry name" value="AAA_ATPase_chaperone_MoxR_prd"/>
    <property type="match status" value="1"/>
</dbReference>
<dbReference type="GO" id="GO:0005524">
    <property type="term" value="F:ATP binding"/>
    <property type="evidence" value="ECO:0007669"/>
    <property type="project" value="InterPro"/>
</dbReference>
<accession>A0A923LSB2</accession>
<feature type="domain" description="ATPase AAA-3" evidence="1">
    <location>
        <begin position="37"/>
        <end position="167"/>
    </location>
</feature>
<keyword evidence="4" id="KW-1185">Reference proteome</keyword>
<dbReference type="Pfam" id="PF07726">
    <property type="entry name" value="AAA_3"/>
    <property type="match status" value="1"/>
</dbReference>
<feature type="domain" description="ChlI/MoxR AAA lid" evidence="2">
    <location>
        <begin position="230"/>
        <end position="301"/>
    </location>
</feature>
<evidence type="ECO:0000259" key="1">
    <source>
        <dbReference type="Pfam" id="PF07726"/>
    </source>
</evidence>
<dbReference type="EMBL" id="JACOPL010000002">
    <property type="protein sequence ID" value="MBC5724370.1"/>
    <property type="molecule type" value="Genomic_DNA"/>
</dbReference>
<dbReference type="Gene3D" id="1.10.8.80">
    <property type="entry name" value="Magnesium chelatase subunit I, C-Terminal domain"/>
    <property type="match status" value="1"/>
</dbReference>
<dbReference type="InterPro" id="IPR050764">
    <property type="entry name" value="CbbQ/NirQ/NorQ/GpvN"/>
</dbReference>
<dbReference type="PANTHER" id="PTHR42759">
    <property type="entry name" value="MOXR FAMILY PROTEIN"/>
    <property type="match status" value="1"/>
</dbReference>
<dbReference type="Proteomes" id="UP000606499">
    <property type="component" value="Unassembled WGS sequence"/>
</dbReference>
<proteinExistence type="predicted"/>
<dbReference type="GO" id="GO:0016887">
    <property type="term" value="F:ATP hydrolysis activity"/>
    <property type="evidence" value="ECO:0007669"/>
    <property type="project" value="InterPro"/>
</dbReference>
<dbReference type="AlphaFoldDB" id="A0A923LSB2"/>
<comment type="caution">
    <text evidence="3">The sequence shown here is derived from an EMBL/GenBank/DDBJ whole genome shotgun (WGS) entry which is preliminary data.</text>
</comment>